<sequence length="107" mass="11159">FIGCPFSRCGGYFNGAYLGPKISKSSCFPAIYIVGIFADPCDLMSHAGFFGCSAAASFHYESPTSCTCHKGILPLSTCTVSCSCTLGLHTCRRGPCSSLLPSSTLAP</sequence>
<dbReference type="AlphaFoldDB" id="A0A131Z8Y6"/>
<reference evidence="1" key="1">
    <citation type="journal article" date="2016" name="Ticks Tick Borne Dis.">
        <title>De novo assembly and annotation of the salivary gland transcriptome of Rhipicephalus appendiculatus male and female ticks during blood feeding.</title>
        <authorList>
            <person name="de Castro M.H."/>
            <person name="de Klerk D."/>
            <person name="Pienaar R."/>
            <person name="Latif A.A."/>
            <person name="Rees D.J."/>
            <person name="Mans B.J."/>
        </authorList>
    </citation>
    <scope>NUCLEOTIDE SEQUENCE</scope>
    <source>
        <tissue evidence="1">Salivary glands</tissue>
    </source>
</reference>
<organism evidence="1">
    <name type="scientific">Rhipicephalus appendiculatus</name>
    <name type="common">Brown ear tick</name>
    <dbReference type="NCBI Taxonomy" id="34631"/>
    <lineage>
        <taxon>Eukaryota</taxon>
        <taxon>Metazoa</taxon>
        <taxon>Ecdysozoa</taxon>
        <taxon>Arthropoda</taxon>
        <taxon>Chelicerata</taxon>
        <taxon>Arachnida</taxon>
        <taxon>Acari</taxon>
        <taxon>Parasitiformes</taxon>
        <taxon>Ixodida</taxon>
        <taxon>Ixodoidea</taxon>
        <taxon>Ixodidae</taxon>
        <taxon>Rhipicephalinae</taxon>
        <taxon>Rhipicephalus</taxon>
        <taxon>Rhipicephalus</taxon>
    </lineage>
</organism>
<accession>A0A131Z8Y6</accession>
<name>A0A131Z8Y6_RHIAP</name>
<protein>
    <submittedName>
        <fullName evidence="1">Uncharacterized protein</fullName>
    </submittedName>
</protein>
<feature type="non-terminal residue" evidence="1">
    <location>
        <position position="1"/>
    </location>
</feature>
<evidence type="ECO:0000313" key="1">
    <source>
        <dbReference type="EMBL" id="JAP87823.1"/>
    </source>
</evidence>
<proteinExistence type="predicted"/>
<dbReference type="EMBL" id="GEDV01000734">
    <property type="protein sequence ID" value="JAP87823.1"/>
    <property type="molecule type" value="Transcribed_RNA"/>
</dbReference>